<dbReference type="PANTHER" id="PTHR46560:SF9">
    <property type="entry name" value="ZP DOMAIN-CONTAINING PROTEIN"/>
    <property type="match status" value="1"/>
</dbReference>
<dbReference type="AlphaFoldDB" id="A0A9D4P8Q8"/>
<reference evidence="4" key="2">
    <citation type="journal article" date="2021" name="World Allergy Organ. J.">
        <title>Chromosome-level assembly of Dermatophagoides farinae genome and transcriptome reveals two novel allergens Der f 37 and Der f 39.</title>
        <authorList>
            <person name="Chen J."/>
            <person name="Cai Z."/>
            <person name="Fan D."/>
            <person name="Hu J."/>
            <person name="Hou Y."/>
            <person name="He Y."/>
            <person name="Zhang Z."/>
            <person name="Zhao Z."/>
            <person name="Gao P."/>
            <person name="Hu W."/>
            <person name="Sun J."/>
            <person name="Li J."/>
            <person name="Ji K."/>
        </authorList>
    </citation>
    <scope>NUCLEOTIDE SEQUENCE</scope>
    <source>
        <strain evidence="4">JKM2019</strain>
    </source>
</reference>
<comment type="caution">
    <text evidence="4">The sequence shown here is derived from an EMBL/GenBank/DDBJ whole genome shotgun (WGS) entry which is preliminary data.</text>
</comment>
<dbReference type="PROSITE" id="PS51034">
    <property type="entry name" value="ZP_2"/>
    <property type="match status" value="1"/>
</dbReference>
<feature type="compositionally biased region" description="Low complexity" evidence="1">
    <location>
        <begin position="707"/>
        <end position="718"/>
    </location>
</feature>
<reference evidence="4" key="1">
    <citation type="submission" date="2020-06" db="EMBL/GenBank/DDBJ databases">
        <authorList>
            <person name="Ji K."/>
            <person name="Li J."/>
        </authorList>
    </citation>
    <scope>NUCLEOTIDE SEQUENCE</scope>
    <source>
        <strain evidence="4">JKM2019</strain>
        <tissue evidence="4">Whole body</tissue>
    </source>
</reference>
<accession>A0A9D4P8Q8</accession>
<feature type="compositionally biased region" description="Basic residues" evidence="1">
    <location>
        <begin position="626"/>
        <end position="640"/>
    </location>
</feature>
<feature type="compositionally biased region" description="Basic residues" evidence="1">
    <location>
        <begin position="719"/>
        <end position="728"/>
    </location>
</feature>
<dbReference type="EMBL" id="SDOV01000001">
    <property type="protein sequence ID" value="KAH7646017.1"/>
    <property type="molecule type" value="Genomic_DNA"/>
</dbReference>
<feature type="compositionally biased region" description="Polar residues" evidence="1">
    <location>
        <begin position="729"/>
        <end position="762"/>
    </location>
</feature>
<protein>
    <recommendedName>
        <fullName evidence="3">ZP domain-containing protein</fullName>
    </recommendedName>
</protein>
<feature type="region of interest" description="Disordered" evidence="1">
    <location>
        <begin position="670"/>
        <end position="768"/>
    </location>
</feature>
<organism evidence="4">
    <name type="scientific">Dermatophagoides farinae</name>
    <name type="common">American house dust mite</name>
    <dbReference type="NCBI Taxonomy" id="6954"/>
    <lineage>
        <taxon>Eukaryota</taxon>
        <taxon>Metazoa</taxon>
        <taxon>Ecdysozoa</taxon>
        <taxon>Arthropoda</taxon>
        <taxon>Chelicerata</taxon>
        <taxon>Arachnida</taxon>
        <taxon>Acari</taxon>
        <taxon>Acariformes</taxon>
        <taxon>Sarcoptiformes</taxon>
        <taxon>Astigmata</taxon>
        <taxon>Psoroptidia</taxon>
        <taxon>Analgoidea</taxon>
        <taxon>Pyroglyphidae</taxon>
        <taxon>Dermatophagoidinae</taxon>
        <taxon>Dermatophagoides</taxon>
    </lineage>
</organism>
<keyword evidence="2" id="KW-1133">Transmembrane helix</keyword>
<dbReference type="InterPro" id="IPR001507">
    <property type="entry name" value="ZP_dom"/>
</dbReference>
<sequence length="768" mass="87333">MSISKKIFSNLKRRIKNNDNHHRYPINNVDLQSSPDQILSLPSTLFSYPCLASLSLCATTINVHYCHSNVALMMMKPKHCDSITTAVDYGYNNFNEKSRTTTSIYIDYWSRIFILIHQYYSLIKRLLLYYYHHPHQKQRPQLSSCKNRQQCHSNFFQSSLLSMIISLLIIFSSSSQLNSQVLAQNKLNNNGEKVSLSAQQNISSPSSTTTTTFGSYIFDPHVQAQCERNLMNIMVTFDQSFNGIVHVRNFRRNPCQIYGNGSTIVVLNIDLLAPSNRPNFCGVHRVKGTEERSISLVVRLHRALELSDDKHFVITCGNTEFSNRNKNEKLMFKFVDRHGHKINKLYHGEPYRLRAEIVQQHQQQQISSQLKTSGSQSSYHLYVRNCFIFNGNDTDVEFLDNNGCPNINDHMLGPFKQIGQNIAEAEIYSMFKLPGTNQLHMQCLVELVDNCSFCDPSFCPLIGNETMMMNKTIENNHNITSIGNSRNRPTSGMQMLASTTVYVFEPDQQMSSSIMMAGVGGGGSGGSDDFIHGHCNEWRFPWLIALCIMLGILLIIMMVVNIFLCTSMSCSCFRSEMVEHEPTIMDDYDPYKIDIGSYYSPYDSRLSLNRSTTSIANPMTSNVVGNHHHHQHNTHHHSNNHHGNNNGDRSGSYYSTQQQPLHLNTIHHHLHHGFNNNNKPIPSMSSSYSPSTTENTTHSRPGAKLINSNKNMGNGNKNRISKPNKSRQQKPSNHKSPSLMTTSIIPLNSSTYNPYQHSPQSIRSDDYY</sequence>
<dbReference type="Proteomes" id="UP000828236">
    <property type="component" value="Unassembled WGS sequence"/>
</dbReference>
<dbReference type="PANTHER" id="PTHR46560">
    <property type="entry name" value="CYPHER, ISOFORM B"/>
    <property type="match status" value="1"/>
</dbReference>
<dbReference type="SMART" id="SM00241">
    <property type="entry name" value="ZP"/>
    <property type="match status" value="1"/>
</dbReference>
<gene>
    <name evidence="4" type="ORF">HUG17_1555</name>
</gene>
<proteinExistence type="predicted"/>
<feature type="transmembrane region" description="Helical" evidence="2">
    <location>
        <begin position="540"/>
        <end position="564"/>
    </location>
</feature>
<feature type="compositionally biased region" description="Low complexity" evidence="1">
    <location>
        <begin position="673"/>
        <end position="696"/>
    </location>
</feature>
<keyword evidence="2" id="KW-0812">Transmembrane</keyword>
<evidence type="ECO:0000256" key="1">
    <source>
        <dbReference type="SAM" id="MobiDB-lite"/>
    </source>
</evidence>
<evidence type="ECO:0000259" key="3">
    <source>
        <dbReference type="PROSITE" id="PS51034"/>
    </source>
</evidence>
<name>A0A9D4P8Q8_DERFA</name>
<feature type="domain" description="ZP" evidence="3">
    <location>
        <begin position="225"/>
        <end position="466"/>
    </location>
</feature>
<keyword evidence="2" id="KW-0472">Membrane</keyword>
<feature type="region of interest" description="Disordered" evidence="1">
    <location>
        <begin position="617"/>
        <end position="655"/>
    </location>
</feature>
<evidence type="ECO:0000256" key="2">
    <source>
        <dbReference type="SAM" id="Phobius"/>
    </source>
</evidence>
<evidence type="ECO:0000313" key="4">
    <source>
        <dbReference type="EMBL" id="KAH7646017.1"/>
    </source>
</evidence>